<evidence type="ECO:0000256" key="3">
    <source>
        <dbReference type="ARBA" id="ARBA00022723"/>
    </source>
</evidence>
<dbReference type="SUPFAM" id="SSF55486">
    <property type="entry name" value="Metalloproteases ('zincins'), catalytic domain"/>
    <property type="match status" value="1"/>
</dbReference>
<keyword evidence="6" id="KW-0482">Metalloprotease</keyword>
<dbReference type="PANTHER" id="PTHR15910:SF1">
    <property type="entry name" value="ARCHAEMETZINCIN-2"/>
    <property type="match status" value="1"/>
</dbReference>
<keyword evidence="5" id="KW-0862">Zinc</keyword>
<evidence type="ECO:0000256" key="5">
    <source>
        <dbReference type="ARBA" id="ARBA00022833"/>
    </source>
</evidence>
<keyword evidence="4 7" id="KW-0378">Hydrolase</keyword>
<keyword evidence="8" id="KW-1185">Reference proteome</keyword>
<dbReference type="CDD" id="cd11375">
    <property type="entry name" value="Peptidase_M54"/>
    <property type="match status" value="1"/>
</dbReference>
<dbReference type="InterPro" id="IPR012962">
    <property type="entry name" value="Pept_M54_archaemetzincn"/>
</dbReference>
<keyword evidence="3" id="KW-0479">Metal-binding</keyword>
<dbReference type="Gene3D" id="3.40.390.10">
    <property type="entry name" value="Collagenase (Catalytic Domain)"/>
    <property type="match status" value="1"/>
</dbReference>
<gene>
    <name evidence="7" type="ORF">ABID46_000421</name>
</gene>
<dbReference type="PANTHER" id="PTHR15910">
    <property type="entry name" value="ARCHAEMETZINCIN"/>
    <property type="match status" value="1"/>
</dbReference>
<name>A0ABV2LTK5_9FLAO</name>
<evidence type="ECO:0000313" key="8">
    <source>
        <dbReference type="Proteomes" id="UP001549146"/>
    </source>
</evidence>
<dbReference type="InterPro" id="IPR024079">
    <property type="entry name" value="MetalloPept_cat_dom_sf"/>
</dbReference>
<evidence type="ECO:0000256" key="1">
    <source>
        <dbReference type="ARBA" id="ARBA00001947"/>
    </source>
</evidence>
<organism evidence="7 8">
    <name type="scientific">Moheibacter stercoris</name>
    <dbReference type="NCBI Taxonomy" id="1628251"/>
    <lineage>
        <taxon>Bacteria</taxon>
        <taxon>Pseudomonadati</taxon>
        <taxon>Bacteroidota</taxon>
        <taxon>Flavobacteriia</taxon>
        <taxon>Flavobacteriales</taxon>
        <taxon>Weeksellaceae</taxon>
        <taxon>Moheibacter</taxon>
    </lineage>
</organism>
<evidence type="ECO:0000256" key="6">
    <source>
        <dbReference type="ARBA" id="ARBA00023049"/>
    </source>
</evidence>
<sequence length="200" mass="23059">MRILIMIIVSFFFLQCKSINEQKGLEITMVNFEKVPEDYVSSSIQTLQENFKIDTIHLIPSNLPKETFYAPRNRYRADKLIKHLKEEYSTQKVIGLTTHDISTTIGKHEDWGIMGLAYRPGKSCIVSTHRTFRGAKNEKHKQERLAKVVTHEFGHTLGLPHCKNSETCVMRDANGKVSTVDEVTEFCSSCRNQIRHFLQD</sequence>
<proteinExistence type="predicted"/>
<dbReference type="Pfam" id="PF07998">
    <property type="entry name" value="Peptidase_M54"/>
    <property type="match status" value="1"/>
</dbReference>
<keyword evidence="2" id="KW-0645">Protease</keyword>
<dbReference type="RefSeq" id="WP_354506501.1">
    <property type="nucleotide sequence ID" value="NZ_JBEPMO010000002.1"/>
</dbReference>
<dbReference type="EMBL" id="JBEPMO010000002">
    <property type="protein sequence ID" value="MET3730862.1"/>
    <property type="molecule type" value="Genomic_DNA"/>
</dbReference>
<evidence type="ECO:0000256" key="4">
    <source>
        <dbReference type="ARBA" id="ARBA00022801"/>
    </source>
</evidence>
<comment type="caution">
    <text evidence="7">The sequence shown here is derived from an EMBL/GenBank/DDBJ whole genome shotgun (WGS) entry which is preliminary data.</text>
</comment>
<reference evidence="7 8" key="1">
    <citation type="submission" date="2024-06" db="EMBL/GenBank/DDBJ databases">
        <title>Genomic Encyclopedia of Type Strains, Phase IV (KMG-IV): sequencing the most valuable type-strain genomes for metagenomic binning, comparative biology and taxonomic classification.</title>
        <authorList>
            <person name="Goeker M."/>
        </authorList>
    </citation>
    <scope>NUCLEOTIDE SEQUENCE [LARGE SCALE GENOMIC DNA]</scope>
    <source>
        <strain evidence="7 8">DSM 29388</strain>
    </source>
</reference>
<comment type="cofactor">
    <cofactor evidence="1">
        <name>Zn(2+)</name>
        <dbReference type="ChEBI" id="CHEBI:29105"/>
    </cofactor>
</comment>
<dbReference type="EC" id="3.4.-.-" evidence="7"/>
<accession>A0ABV2LTK5</accession>
<protein>
    <submittedName>
        <fullName evidence="7">Archaemetzincin</fullName>
        <ecNumber evidence="7">3.4.-.-</ecNumber>
    </submittedName>
</protein>
<evidence type="ECO:0000313" key="7">
    <source>
        <dbReference type="EMBL" id="MET3730862.1"/>
    </source>
</evidence>
<dbReference type="Proteomes" id="UP001549146">
    <property type="component" value="Unassembled WGS sequence"/>
</dbReference>
<dbReference type="GO" id="GO:0016787">
    <property type="term" value="F:hydrolase activity"/>
    <property type="evidence" value="ECO:0007669"/>
    <property type="project" value="UniProtKB-KW"/>
</dbReference>
<evidence type="ECO:0000256" key="2">
    <source>
        <dbReference type="ARBA" id="ARBA00022670"/>
    </source>
</evidence>